<name>A0A8X8XJI6_SALSN</name>
<dbReference type="Pfam" id="PF01554">
    <property type="entry name" value="MatE"/>
    <property type="match status" value="1"/>
</dbReference>
<feature type="transmembrane region" description="Helical" evidence="2">
    <location>
        <begin position="103"/>
        <end position="120"/>
    </location>
</feature>
<gene>
    <name evidence="3" type="ORF">SASPL_126453</name>
</gene>
<evidence type="ECO:0000313" key="4">
    <source>
        <dbReference type="Proteomes" id="UP000298416"/>
    </source>
</evidence>
<comment type="similarity">
    <text evidence="1">Belongs to the multi antimicrobial extrusion (MATE) (TC 2.A.66.1) family.</text>
</comment>
<dbReference type="PANTHER" id="PTHR11206">
    <property type="entry name" value="MULTIDRUG RESISTANCE PROTEIN"/>
    <property type="match status" value="1"/>
</dbReference>
<evidence type="ECO:0000256" key="2">
    <source>
        <dbReference type="SAM" id="Phobius"/>
    </source>
</evidence>
<proteinExistence type="inferred from homology"/>
<organism evidence="3">
    <name type="scientific">Salvia splendens</name>
    <name type="common">Scarlet sage</name>
    <dbReference type="NCBI Taxonomy" id="180675"/>
    <lineage>
        <taxon>Eukaryota</taxon>
        <taxon>Viridiplantae</taxon>
        <taxon>Streptophyta</taxon>
        <taxon>Embryophyta</taxon>
        <taxon>Tracheophyta</taxon>
        <taxon>Spermatophyta</taxon>
        <taxon>Magnoliopsida</taxon>
        <taxon>eudicotyledons</taxon>
        <taxon>Gunneridae</taxon>
        <taxon>Pentapetalae</taxon>
        <taxon>asterids</taxon>
        <taxon>lamiids</taxon>
        <taxon>Lamiales</taxon>
        <taxon>Lamiaceae</taxon>
        <taxon>Nepetoideae</taxon>
        <taxon>Mentheae</taxon>
        <taxon>Salviinae</taxon>
        <taxon>Salvia</taxon>
        <taxon>Salvia subgen. Calosphace</taxon>
        <taxon>core Calosphace</taxon>
    </lineage>
</organism>
<dbReference type="AlphaFoldDB" id="A0A8X8XJI6"/>
<keyword evidence="2" id="KW-0472">Membrane</keyword>
<dbReference type="GO" id="GO:0015297">
    <property type="term" value="F:antiporter activity"/>
    <property type="evidence" value="ECO:0007669"/>
    <property type="project" value="InterPro"/>
</dbReference>
<dbReference type="GO" id="GO:0016020">
    <property type="term" value="C:membrane"/>
    <property type="evidence" value="ECO:0007669"/>
    <property type="project" value="InterPro"/>
</dbReference>
<accession>A0A8X8XJI6</accession>
<keyword evidence="2" id="KW-1133">Transmembrane helix</keyword>
<protein>
    <recommendedName>
        <fullName evidence="5">Multidrug resistance protein, MATE family</fullName>
    </recommendedName>
</protein>
<evidence type="ECO:0000313" key="3">
    <source>
        <dbReference type="EMBL" id="KAG6413739.1"/>
    </source>
</evidence>
<evidence type="ECO:0008006" key="5">
    <source>
        <dbReference type="Google" id="ProtNLM"/>
    </source>
</evidence>
<feature type="transmembrane region" description="Helical" evidence="2">
    <location>
        <begin position="21"/>
        <end position="41"/>
    </location>
</feature>
<evidence type="ECO:0000256" key="1">
    <source>
        <dbReference type="ARBA" id="ARBA00010199"/>
    </source>
</evidence>
<dbReference type="InterPro" id="IPR002528">
    <property type="entry name" value="MATE_fam"/>
</dbReference>
<dbReference type="Proteomes" id="UP000298416">
    <property type="component" value="Unassembled WGS sequence"/>
</dbReference>
<sequence>MNGSTRISNELGAEKPQAARLALHVVLVMALTEGVVLWLVLVLIRNVWGYAYSNEAEVVTYVATMMPILATSDLIDSLQSVLSGAVRGCGWQKIRACINLRSYYLVGIPVSILLAFVAHVGGKGLWKGIICALLVQVVCFSIIMFRTNWELQVR</sequence>
<keyword evidence="4" id="KW-1185">Reference proteome</keyword>
<dbReference type="GO" id="GO:0042910">
    <property type="term" value="F:xenobiotic transmembrane transporter activity"/>
    <property type="evidence" value="ECO:0007669"/>
    <property type="project" value="InterPro"/>
</dbReference>
<dbReference type="EMBL" id="PNBA02000009">
    <property type="protein sequence ID" value="KAG6413739.1"/>
    <property type="molecule type" value="Genomic_DNA"/>
</dbReference>
<reference evidence="3" key="2">
    <citation type="submission" date="2020-08" db="EMBL/GenBank/DDBJ databases">
        <title>Plant Genome Project.</title>
        <authorList>
            <person name="Zhang R.-G."/>
        </authorList>
    </citation>
    <scope>NUCLEOTIDE SEQUENCE</scope>
    <source>
        <strain evidence="3">Huo1</strain>
        <tissue evidence="3">Leaf</tissue>
    </source>
</reference>
<feature type="transmembrane region" description="Helical" evidence="2">
    <location>
        <begin position="126"/>
        <end position="145"/>
    </location>
</feature>
<comment type="caution">
    <text evidence="3">The sequence shown here is derived from an EMBL/GenBank/DDBJ whole genome shotgun (WGS) entry which is preliminary data.</text>
</comment>
<keyword evidence="2" id="KW-0812">Transmembrane</keyword>
<reference evidence="3" key="1">
    <citation type="submission" date="2018-01" db="EMBL/GenBank/DDBJ databases">
        <authorList>
            <person name="Mao J.F."/>
        </authorList>
    </citation>
    <scope>NUCLEOTIDE SEQUENCE</scope>
    <source>
        <strain evidence="3">Huo1</strain>
        <tissue evidence="3">Leaf</tissue>
    </source>
</reference>